<dbReference type="RefSeq" id="WP_338238152.1">
    <property type="nucleotide sequence ID" value="NZ_BQKE01000002.1"/>
</dbReference>
<keyword evidence="4" id="KW-1185">Reference proteome</keyword>
<name>A0AAN4W262_9BACT</name>
<dbReference type="AlphaFoldDB" id="A0AAN4W262"/>
<keyword evidence="1" id="KW-0472">Membrane</keyword>
<organism evidence="3 4">
    <name type="scientific">Persicobacter diffluens</name>
    <dbReference type="NCBI Taxonomy" id="981"/>
    <lineage>
        <taxon>Bacteria</taxon>
        <taxon>Pseudomonadati</taxon>
        <taxon>Bacteroidota</taxon>
        <taxon>Cytophagia</taxon>
        <taxon>Cytophagales</taxon>
        <taxon>Persicobacteraceae</taxon>
        <taxon>Persicobacter</taxon>
    </lineage>
</organism>
<dbReference type="InterPro" id="IPR013099">
    <property type="entry name" value="K_chnl_dom"/>
</dbReference>
<dbReference type="SUPFAM" id="SSF81324">
    <property type="entry name" value="Voltage-gated potassium channels"/>
    <property type="match status" value="1"/>
</dbReference>
<evidence type="ECO:0000259" key="2">
    <source>
        <dbReference type="Pfam" id="PF07885"/>
    </source>
</evidence>
<proteinExistence type="predicted"/>
<evidence type="ECO:0000313" key="3">
    <source>
        <dbReference type="EMBL" id="GJM62927.1"/>
    </source>
</evidence>
<feature type="domain" description="Potassium channel" evidence="2">
    <location>
        <begin position="31"/>
        <end position="99"/>
    </location>
</feature>
<feature type="transmembrane region" description="Helical" evidence="1">
    <location>
        <begin position="77"/>
        <end position="100"/>
    </location>
</feature>
<keyword evidence="1" id="KW-1133">Transmembrane helix</keyword>
<feature type="transmembrane region" description="Helical" evidence="1">
    <location>
        <begin position="20"/>
        <end position="41"/>
    </location>
</feature>
<dbReference type="Pfam" id="PF07885">
    <property type="entry name" value="Ion_trans_2"/>
    <property type="match status" value="1"/>
</dbReference>
<gene>
    <name evidence="3" type="ORF">PEDI_34790</name>
</gene>
<dbReference type="EMBL" id="BQKE01000002">
    <property type="protein sequence ID" value="GJM62927.1"/>
    <property type="molecule type" value="Genomic_DNA"/>
</dbReference>
<comment type="caution">
    <text evidence="3">The sequence shown here is derived from an EMBL/GenBank/DDBJ whole genome shotgun (WGS) entry which is preliminary data.</text>
</comment>
<evidence type="ECO:0000256" key="1">
    <source>
        <dbReference type="SAM" id="Phobius"/>
    </source>
</evidence>
<dbReference type="Gene3D" id="3.40.50.720">
    <property type="entry name" value="NAD(P)-binding Rossmann-like Domain"/>
    <property type="match status" value="1"/>
</dbReference>
<evidence type="ECO:0000313" key="4">
    <source>
        <dbReference type="Proteomes" id="UP001310022"/>
    </source>
</evidence>
<dbReference type="Gene3D" id="1.10.287.70">
    <property type="match status" value="1"/>
</dbReference>
<dbReference type="Proteomes" id="UP001310022">
    <property type="component" value="Unassembled WGS sequence"/>
</dbReference>
<protein>
    <recommendedName>
        <fullName evidence="2">Potassium channel domain-containing protein</fullName>
    </recommendedName>
</protein>
<reference evidence="3 4" key="1">
    <citation type="submission" date="2021-12" db="EMBL/GenBank/DDBJ databases">
        <title>Genome sequencing of bacteria with rrn-lacking chromosome and rrn-plasmid.</title>
        <authorList>
            <person name="Anda M."/>
            <person name="Iwasaki W."/>
        </authorList>
    </citation>
    <scope>NUCLEOTIDE SEQUENCE [LARGE SCALE GENOMIC DNA]</scope>
    <source>
        <strain evidence="3 4">NBRC 15940</strain>
    </source>
</reference>
<sequence>MFNFIRFFRQYNRLFNESPLGRLVYTSVMVVLLFVLFVSLFEYYEGVGWEESIWQGWQTFTTVGYGNQPAETTGGRVVSMVISTMGIAFLGVLFSTAFDYRDYYRSLKRLGLMNNPIKNGYVLFNYPGDAMFNRLLVELRKVEAGVGLCVVDDRLEQLPEIYHKDPALHFIKGSVLDQQTFAHANITQNKTVIVFPGDMSSASSDGATKTLVDLVYRFIEGKNIRIMHLLVDPANAWMFDACQSTHIYSDLEILALVQECQDPYSARLVEQLLSNENGISPKTYQPKQIVGWDWAKLEMAVLKVKQKHKINCSLFGLVDEKAIRNCPDGDRIISDNSQISMIAENSLHWEEFESLLVKDAE</sequence>
<accession>A0AAN4W262</accession>
<keyword evidence="1" id="KW-0812">Transmembrane</keyword>